<gene>
    <name evidence="2" type="ORF">YP76_09810</name>
</gene>
<evidence type="ECO:0000256" key="1">
    <source>
        <dbReference type="SAM" id="MobiDB-lite"/>
    </source>
</evidence>
<dbReference type="Proteomes" id="UP000033874">
    <property type="component" value="Unassembled WGS sequence"/>
</dbReference>
<evidence type="ECO:0000313" key="3">
    <source>
        <dbReference type="Proteomes" id="UP000033874"/>
    </source>
</evidence>
<comment type="caution">
    <text evidence="2">The sequence shown here is derived from an EMBL/GenBank/DDBJ whole genome shotgun (WGS) entry which is preliminary data.</text>
</comment>
<dbReference type="PATRIC" id="fig|56193.3.peg.2036"/>
<dbReference type="RefSeq" id="WP_046763429.1">
    <property type="nucleotide sequence ID" value="NZ_LBIC01000004.1"/>
</dbReference>
<protein>
    <submittedName>
        <fullName evidence="2">Uncharacterized protein</fullName>
    </submittedName>
</protein>
<evidence type="ECO:0000313" key="2">
    <source>
        <dbReference type="EMBL" id="KKW92225.1"/>
    </source>
</evidence>
<organism evidence="2 3">
    <name type="scientific">Sphingobium chungbukense</name>
    <dbReference type="NCBI Taxonomy" id="56193"/>
    <lineage>
        <taxon>Bacteria</taxon>
        <taxon>Pseudomonadati</taxon>
        <taxon>Pseudomonadota</taxon>
        <taxon>Alphaproteobacteria</taxon>
        <taxon>Sphingomonadales</taxon>
        <taxon>Sphingomonadaceae</taxon>
        <taxon>Sphingobium</taxon>
    </lineage>
</organism>
<name>A0A0M3AQW5_9SPHN</name>
<dbReference type="AlphaFoldDB" id="A0A0M3AQW5"/>
<keyword evidence="3" id="KW-1185">Reference proteome</keyword>
<proteinExistence type="predicted"/>
<sequence>MSVTSDFYLARVAQCDREASETDLSNVRDRCLRAKAAWQAMADRVLKGEGNRKQQAADKAVQQERPFG</sequence>
<accession>A0A0M3AQW5</accession>
<reference evidence="2 3" key="1">
    <citation type="submission" date="2015-04" db="EMBL/GenBank/DDBJ databases">
        <title>Genome sequence of aromatic hydrocarbons-degrading Sphingobium chungbukense DJ77.</title>
        <authorList>
            <person name="Kim Y.-C."/>
            <person name="Chae J.-C."/>
        </authorList>
    </citation>
    <scope>NUCLEOTIDE SEQUENCE [LARGE SCALE GENOMIC DNA]</scope>
    <source>
        <strain evidence="2 3">DJ77</strain>
    </source>
</reference>
<feature type="region of interest" description="Disordered" evidence="1">
    <location>
        <begin position="48"/>
        <end position="68"/>
    </location>
</feature>
<dbReference type="STRING" id="56193.YP76_09810"/>
<dbReference type="EMBL" id="LBIC01000004">
    <property type="protein sequence ID" value="KKW92225.1"/>
    <property type="molecule type" value="Genomic_DNA"/>
</dbReference>